<reference evidence="4" key="1">
    <citation type="journal article" date="2021" name="Microb. Physiol.">
        <title>Proteogenomic Insights into the Physiology of Marine, Sulfate-Reducing, Filamentous Desulfonema limicola and Desulfonema magnum.</title>
        <authorList>
            <person name="Schnaars V."/>
            <person name="Wohlbrand L."/>
            <person name="Scheve S."/>
            <person name="Hinrichs C."/>
            <person name="Reinhardt R."/>
            <person name="Rabus R."/>
        </authorList>
    </citation>
    <scope>NUCLEOTIDE SEQUENCE</scope>
    <source>
        <strain evidence="4">4be13</strain>
    </source>
</reference>
<evidence type="ECO:0000313" key="4">
    <source>
        <dbReference type="EMBL" id="QTA86092.1"/>
    </source>
</evidence>
<dbReference type="RefSeq" id="WP_207681873.1">
    <property type="nucleotide sequence ID" value="NZ_CP061800.1"/>
</dbReference>
<evidence type="ECO:0000259" key="3">
    <source>
        <dbReference type="Pfam" id="PF12770"/>
    </source>
</evidence>
<dbReference type="AlphaFoldDB" id="A0A975BIE6"/>
<protein>
    <submittedName>
        <fullName evidence="4">CHAT domain-containing protein</fullName>
    </submittedName>
</protein>
<organism evidence="4 5">
    <name type="scientific">Desulfonema magnum</name>
    <dbReference type="NCBI Taxonomy" id="45655"/>
    <lineage>
        <taxon>Bacteria</taxon>
        <taxon>Pseudomonadati</taxon>
        <taxon>Thermodesulfobacteriota</taxon>
        <taxon>Desulfobacteria</taxon>
        <taxon>Desulfobacterales</taxon>
        <taxon>Desulfococcaceae</taxon>
        <taxon>Desulfonema</taxon>
    </lineage>
</organism>
<dbReference type="Pfam" id="PF12770">
    <property type="entry name" value="CHAT"/>
    <property type="match status" value="1"/>
</dbReference>
<dbReference type="KEGG" id="dmm:dnm_021100"/>
<dbReference type="Proteomes" id="UP000663722">
    <property type="component" value="Chromosome"/>
</dbReference>
<sequence>MKKTIYLEATLDKDFLKIGIHVPDRPLWTYEEVSASMENVEKHCRKMVETLNRKSRKGGEVSDAGENLKAVGRMLSDDLLTPRIKEYLEISTADYLILSLDDHLVHIPWELLYIGDDFLCQRFNMGRYVKTRQKVTENSHRKLSGPLEMWILANPGGDLPSALSEGMKIFRYTNQMNQEEMVVNPSLDSDIRPDRIKLKIKDYDFVHFAGHADYNPHDPGVSGWKLTDGVFKADKIHKMAGGAPMPALVFSNACQSARTEEWEWKEELSPFSDSGQGKGDKNGSFGLANAFLFAGVRHYVGTFWEIMDEPSSHFALEFYKHLLAGDTVGEAIKKARLTLIEEYGADSIAWASYLLYGDPRFSYFGQNEEAEEPVEFESSVIPAPRDNSRKLRTSGTSKKIPKPEDAKRYGPADEHKQKKVRNWLIAFFACIFLVFGGFLSYVSITESLRLERTRFMAEETGKKQERICHLIEKFREITPSPSPDEFSSDELPLTLAIVYDSVKSAYSQGKEGFISSAIAKEIKNKYPHIKLLERKQFHIVLEELNLALSPLVPMGRKLQPKLLNAKLILFIETDRTFFESFVLMRLINTETGESVAFSIKKLESGGLASQNLSEDILKTLKERYPKS</sequence>
<feature type="domain" description="CHAT" evidence="3">
    <location>
        <begin position="70"/>
        <end position="358"/>
    </location>
</feature>
<name>A0A975BIE6_9BACT</name>
<accession>A0A975BIE6</accession>
<proteinExistence type="predicted"/>
<evidence type="ECO:0000256" key="1">
    <source>
        <dbReference type="SAM" id="MobiDB-lite"/>
    </source>
</evidence>
<dbReference type="EMBL" id="CP061800">
    <property type="protein sequence ID" value="QTA86092.1"/>
    <property type="molecule type" value="Genomic_DNA"/>
</dbReference>
<keyword evidence="2" id="KW-0812">Transmembrane</keyword>
<evidence type="ECO:0000256" key="2">
    <source>
        <dbReference type="SAM" id="Phobius"/>
    </source>
</evidence>
<feature type="transmembrane region" description="Helical" evidence="2">
    <location>
        <begin position="423"/>
        <end position="444"/>
    </location>
</feature>
<feature type="compositionally biased region" description="Basic and acidic residues" evidence="1">
    <location>
        <begin position="401"/>
        <end position="413"/>
    </location>
</feature>
<gene>
    <name evidence="4" type="ORF">dnm_021100</name>
</gene>
<feature type="region of interest" description="Disordered" evidence="1">
    <location>
        <begin position="384"/>
        <end position="413"/>
    </location>
</feature>
<evidence type="ECO:0000313" key="5">
    <source>
        <dbReference type="Proteomes" id="UP000663722"/>
    </source>
</evidence>
<keyword evidence="5" id="KW-1185">Reference proteome</keyword>
<dbReference type="InterPro" id="IPR024983">
    <property type="entry name" value="CHAT_dom"/>
</dbReference>
<keyword evidence="2" id="KW-0472">Membrane</keyword>
<keyword evidence="2" id="KW-1133">Transmembrane helix</keyword>